<dbReference type="OrthoDB" id="5329176at2759"/>
<feature type="transmembrane region" description="Helical" evidence="6">
    <location>
        <begin position="145"/>
        <end position="172"/>
    </location>
</feature>
<keyword evidence="2 6" id="KW-0812">Transmembrane</keyword>
<evidence type="ECO:0000256" key="3">
    <source>
        <dbReference type="ARBA" id="ARBA00022989"/>
    </source>
</evidence>
<dbReference type="PANTHER" id="PTHR33048:SF57">
    <property type="entry name" value="INTEGRAL MEMBRANE PROTEIN-RELATED"/>
    <property type="match status" value="1"/>
</dbReference>
<proteinExistence type="inferred from homology"/>
<dbReference type="PANTHER" id="PTHR33048">
    <property type="entry name" value="PTH11-LIKE INTEGRAL MEMBRANE PROTEIN (AFU_ORTHOLOGUE AFUA_5G11245)"/>
    <property type="match status" value="1"/>
</dbReference>
<evidence type="ECO:0000256" key="6">
    <source>
        <dbReference type="SAM" id="Phobius"/>
    </source>
</evidence>
<accession>A0A9W8YQN5</accession>
<dbReference type="GO" id="GO:0016020">
    <property type="term" value="C:membrane"/>
    <property type="evidence" value="ECO:0007669"/>
    <property type="project" value="UniProtKB-SubCell"/>
</dbReference>
<protein>
    <recommendedName>
        <fullName evidence="7">Rhodopsin domain-containing protein</fullName>
    </recommendedName>
</protein>
<dbReference type="AlphaFoldDB" id="A0A9W8YQN5"/>
<feature type="transmembrane region" description="Helical" evidence="6">
    <location>
        <begin position="220"/>
        <end position="240"/>
    </location>
</feature>
<feature type="domain" description="Rhodopsin" evidence="7">
    <location>
        <begin position="3"/>
        <end position="245"/>
    </location>
</feature>
<evidence type="ECO:0000313" key="8">
    <source>
        <dbReference type="EMBL" id="KAJ4389492.1"/>
    </source>
</evidence>
<evidence type="ECO:0000259" key="7">
    <source>
        <dbReference type="Pfam" id="PF20684"/>
    </source>
</evidence>
<dbReference type="Proteomes" id="UP001140453">
    <property type="component" value="Unassembled WGS sequence"/>
</dbReference>
<comment type="caution">
    <text evidence="8">The sequence shown here is derived from an EMBL/GenBank/DDBJ whole genome shotgun (WGS) entry which is preliminary data.</text>
</comment>
<evidence type="ECO:0000256" key="4">
    <source>
        <dbReference type="ARBA" id="ARBA00023136"/>
    </source>
</evidence>
<reference evidence="8" key="1">
    <citation type="submission" date="2022-10" db="EMBL/GenBank/DDBJ databases">
        <title>Tapping the CABI collections for fungal endophytes: first genome assemblies for Collariella, Neodidymelliopsis, Ascochyta clinopodiicola, Didymella pomorum, Didymosphaeria variabile, Neocosmospora piperis and Neocucurbitaria cava.</title>
        <authorList>
            <person name="Hill R."/>
        </authorList>
    </citation>
    <scope>NUCLEOTIDE SEQUENCE</scope>
    <source>
        <strain evidence="8">IMI 355082</strain>
    </source>
</reference>
<comment type="subcellular location">
    <subcellularLocation>
        <location evidence="1">Membrane</location>
        <topology evidence="1">Multi-pass membrane protein</topology>
    </subcellularLocation>
</comment>
<dbReference type="Pfam" id="PF20684">
    <property type="entry name" value="Fung_rhodopsin"/>
    <property type="match status" value="1"/>
</dbReference>
<evidence type="ECO:0000313" key="9">
    <source>
        <dbReference type="Proteomes" id="UP001140453"/>
    </source>
</evidence>
<gene>
    <name evidence="8" type="ORF">N0V93_006961</name>
</gene>
<organism evidence="8 9">
    <name type="scientific">Gnomoniopsis smithogilvyi</name>
    <dbReference type="NCBI Taxonomy" id="1191159"/>
    <lineage>
        <taxon>Eukaryota</taxon>
        <taxon>Fungi</taxon>
        <taxon>Dikarya</taxon>
        <taxon>Ascomycota</taxon>
        <taxon>Pezizomycotina</taxon>
        <taxon>Sordariomycetes</taxon>
        <taxon>Sordariomycetidae</taxon>
        <taxon>Diaporthales</taxon>
        <taxon>Gnomoniaceae</taxon>
        <taxon>Gnomoniopsis</taxon>
    </lineage>
</organism>
<evidence type="ECO:0000256" key="1">
    <source>
        <dbReference type="ARBA" id="ARBA00004141"/>
    </source>
</evidence>
<sequence>MLLRILGRVKLGRSLDLSDYLMLSSCVAMLGMTGAVMSAIFNAGLGFHVYEIKEIFGLETGAAEFLKNLMVLRIMATLSLALSKISILVLCCRIFTTRWFRIIAHCTIGLIVLWAIGTILIITKACTPFEYNWDKTIPTGTCRSATLLSVIGGSVNILADFIVLVLPMPYIYKLQLATYKKVTLMITFGIGFIVCIVSMVKVALLPLVDNSDVTYSIQKAMILTILEVGLAIILACIPVLRPLFKNSMATKAVHQSRYVSRTYSAVPFTGQKTNGFTELQDISGHSEPLPMRPEKTYYSTVEAVGNSSEDTKKPDDVEMGGITVKKEFTARIEVVHGTDKGVHMD</sequence>
<evidence type="ECO:0000256" key="5">
    <source>
        <dbReference type="ARBA" id="ARBA00038359"/>
    </source>
</evidence>
<keyword evidence="3 6" id="KW-1133">Transmembrane helix</keyword>
<feature type="transmembrane region" description="Helical" evidence="6">
    <location>
        <begin position="70"/>
        <end position="90"/>
    </location>
</feature>
<dbReference type="InterPro" id="IPR052337">
    <property type="entry name" value="SAT4-like"/>
</dbReference>
<keyword evidence="4 6" id="KW-0472">Membrane</keyword>
<name>A0A9W8YQN5_9PEZI</name>
<keyword evidence="9" id="KW-1185">Reference proteome</keyword>
<dbReference type="EMBL" id="JAPEVB010000004">
    <property type="protein sequence ID" value="KAJ4389492.1"/>
    <property type="molecule type" value="Genomic_DNA"/>
</dbReference>
<feature type="transmembrane region" description="Helical" evidence="6">
    <location>
        <begin position="184"/>
        <end position="208"/>
    </location>
</feature>
<comment type="similarity">
    <text evidence="5">Belongs to the SAT4 family.</text>
</comment>
<feature type="transmembrane region" description="Helical" evidence="6">
    <location>
        <begin position="20"/>
        <end position="50"/>
    </location>
</feature>
<dbReference type="InterPro" id="IPR049326">
    <property type="entry name" value="Rhodopsin_dom_fungi"/>
</dbReference>
<evidence type="ECO:0000256" key="2">
    <source>
        <dbReference type="ARBA" id="ARBA00022692"/>
    </source>
</evidence>
<feature type="transmembrane region" description="Helical" evidence="6">
    <location>
        <begin position="102"/>
        <end position="125"/>
    </location>
</feature>